<sequence>MIEWDDYWKDYAASKAEKWLISERDKIINKYLNRIKTPKKKILEVGCGFGSNLRLINSTRKDVNCFA</sequence>
<organism evidence="1">
    <name type="scientific">marine sediment metagenome</name>
    <dbReference type="NCBI Taxonomy" id="412755"/>
    <lineage>
        <taxon>unclassified sequences</taxon>
        <taxon>metagenomes</taxon>
        <taxon>ecological metagenomes</taxon>
    </lineage>
</organism>
<comment type="caution">
    <text evidence="1">The sequence shown here is derived from an EMBL/GenBank/DDBJ whole genome shotgun (WGS) entry which is preliminary data.</text>
</comment>
<feature type="non-terminal residue" evidence="1">
    <location>
        <position position="67"/>
    </location>
</feature>
<dbReference type="EMBL" id="BARU01030044">
    <property type="protein sequence ID" value="GAH73917.1"/>
    <property type="molecule type" value="Genomic_DNA"/>
</dbReference>
<dbReference type="SUPFAM" id="SSF53335">
    <property type="entry name" value="S-adenosyl-L-methionine-dependent methyltransferases"/>
    <property type="match status" value="1"/>
</dbReference>
<dbReference type="AlphaFoldDB" id="X1HWS4"/>
<dbReference type="Gene3D" id="3.40.50.150">
    <property type="entry name" value="Vaccinia Virus protein VP39"/>
    <property type="match status" value="1"/>
</dbReference>
<proteinExistence type="predicted"/>
<name>X1HWS4_9ZZZZ</name>
<evidence type="ECO:0000313" key="1">
    <source>
        <dbReference type="EMBL" id="GAH73917.1"/>
    </source>
</evidence>
<gene>
    <name evidence="1" type="ORF">S03H2_47729</name>
</gene>
<reference evidence="1" key="1">
    <citation type="journal article" date="2014" name="Front. Microbiol.">
        <title>High frequency of phylogenetically diverse reductive dehalogenase-homologous genes in deep subseafloor sedimentary metagenomes.</title>
        <authorList>
            <person name="Kawai M."/>
            <person name="Futagami T."/>
            <person name="Toyoda A."/>
            <person name="Takaki Y."/>
            <person name="Nishi S."/>
            <person name="Hori S."/>
            <person name="Arai W."/>
            <person name="Tsubouchi T."/>
            <person name="Morono Y."/>
            <person name="Uchiyama I."/>
            <person name="Ito T."/>
            <person name="Fujiyama A."/>
            <person name="Inagaki F."/>
            <person name="Takami H."/>
        </authorList>
    </citation>
    <scope>NUCLEOTIDE SEQUENCE</scope>
    <source>
        <strain evidence="1">Expedition CK06-06</strain>
    </source>
</reference>
<evidence type="ECO:0008006" key="2">
    <source>
        <dbReference type="Google" id="ProtNLM"/>
    </source>
</evidence>
<accession>X1HWS4</accession>
<dbReference type="InterPro" id="IPR029063">
    <property type="entry name" value="SAM-dependent_MTases_sf"/>
</dbReference>
<protein>
    <recommendedName>
        <fullName evidence="2">Methyltransferase type 11 domain-containing protein</fullName>
    </recommendedName>
</protein>